<gene>
    <name evidence="1" type="ORF">EC957_011997</name>
</gene>
<name>A0A9P6FH62_9FUNG</name>
<comment type="caution">
    <text evidence="1">The sequence shown here is derived from an EMBL/GenBank/DDBJ whole genome shotgun (WGS) entry which is preliminary data.</text>
</comment>
<dbReference type="EMBL" id="JAAAXW010000009">
    <property type="protein sequence ID" value="KAF9550681.1"/>
    <property type="molecule type" value="Genomic_DNA"/>
</dbReference>
<sequence>MYDFEIVFTTQSALSRTFRMPLSVDPVPDEVDESATIEAGLSQAIMKTLLADRHSVDTQFIFTADNIYANIRFLAHRPTLSRYKTLDDLVKEEAVLGYLADCMRWMCDDSKDPFETFRDYKDCHSKMPDAMQYKSVPVDRRHLALTSAVRSLAIVNY</sequence>
<reference evidence="1" key="1">
    <citation type="journal article" date="2020" name="Fungal Divers.">
        <title>Resolving the Mortierellaceae phylogeny through synthesis of multi-gene phylogenetics and phylogenomics.</title>
        <authorList>
            <person name="Vandepol N."/>
            <person name="Liber J."/>
            <person name="Desiro A."/>
            <person name="Na H."/>
            <person name="Kennedy M."/>
            <person name="Barry K."/>
            <person name="Grigoriev I.V."/>
            <person name="Miller A.N."/>
            <person name="O'Donnell K."/>
            <person name="Stajich J.E."/>
            <person name="Bonito G."/>
        </authorList>
    </citation>
    <scope>NUCLEOTIDE SEQUENCE</scope>
    <source>
        <strain evidence="1">NRRL 2591</strain>
    </source>
</reference>
<protein>
    <submittedName>
        <fullName evidence="1">Uncharacterized protein</fullName>
    </submittedName>
</protein>
<proteinExistence type="predicted"/>
<organism evidence="1 2">
    <name type="scientific">Mortierella hygrophila</name>
    <dbReference type="NCBI Taxonomy" id="979708"/>
    <lineage>
        <taxon>Eukaryota</taxon>
        <taxon>Fungi</taxon>
        <taxon>Fungi incertae sedis</taxon>
        <taxon>Mucoromycota</taxon>
        <taxon>Mortierellomycotina</taxon>
        <taxon>Mortierellomycetes</taxon>
        <taxon>Mortierellales</taxon>
        <taxon>Mortierellaceae</taxon>
        <taxon>Mortierella</taxon>
    </lineage>
</organism>
<dbReference type="AlphaFoldDB" id="A0A9P6FH62"/>
<evidence type="ECO:0000313" key="1">
    <source>
        <dbReference type="EMBL" id="KAF9550681.1"/>
    </source>
</evidence>
<evidence type="ECO:0000313" key="2">
    <source>
        <dbReference type="Proteomes" id="UP000723463"/>
    </source>
</evidence>
<dbReference type="Proteomes" id="UP000723463">
    <property type="component" value="Unassembled WGS sequence"/>
</dbReference>
<accession>A0A9P6FH62</accession>
<keyword evidence="2" id="KW-1185">Reference proteome</keyword>